<dbReference type="PANTHER" id="PTHR34709">
    <property type="entry name" value="OS10G0396666 PROTEIN"/>
    <property type="match status" value="1"/>
</dbReference>
<dbReference type="PANTHER" id="PTHR34709:SF61">
    <property type="entry name" value="OS07G0229100 PROTEIN"/>
    <property type="match status" value="1"/>
</dbReference>
<evidence type="ECO:0008006" key="4">
    <source>
        <dbReference type="Google" id="ProtNLM"/>
    </source>
</evidence>
<dbReference type="SUPFAM" id="SSF81383">
    <property type="entry name" value="F-box domain"/>
    <property type="match status" value="1"/>
</dbReference>
<proteinExistence type="predicted"/>
<keyword evidence="3" id="KW-1185">Reference proteome</keyword>
<dbReference type="InterPro" id="IPR055312">
    <property type="entry name" value="FBL15-like"/>
</dbReference>
<dbReference type="STRING" id="200361.A0A452XXR3"/>
<feature type="compositionally biased region" description="Basic and acidic residues" evidence="1">
    <location>
        <begin position="23"/>
        <end position="38"/>
    </location>
</feature>
<accession>A0A452XXR3</accession>
<dbReference type="AlphaFoldDB" id="A0A452XXR3"/>
<evidence type="ECO:0000313" key="2">
    <source>
        <dbReference type="EnsemblPlants" id="AET1Gv20206300.2"/>
    </source>
</evidence>
<protein>
    <recommendedName>
        <fullName evidence="4">F-box domain-containing protein</fullName>
    </recommendedName>
</protein>
<name>A0A452XXR3_AEGTS</name>
<evidence type="ECO:0000313" key="3">
    <source>
        <dbReference type="Proteomes" id="UP000015105"/>
    </source>
</evidence>
<evidence type="ECO:0000256" key="1">
    <source>
        <dbReference type="SAM" id="MobiDB-lite"/>
    </source>
</evidence>
<dbReference type="Proteomes" id="UP000015105">
    <property type="component" value="Chromosome 1D"/>
</dbReference>
<dbReference type="EnsemblPlants" id="AET1Gv20206300.2">
    <property type="protein sequence ID" value="AET1Gv20206300.2"/>
    <property type="gene ID" value="AET1Gv20206300"/>
</dbReference>
<organism evidence="2 3">
    <name type="scientific">Aegilops tauschii subsp. strangulata</name>
    <name type="common">Goatgrass</name>
    <dbReference type="NCBI Taxonomy" id="200361"/>
    <lineage>
        <taxon>Eukaryota</taxon>
        <taxon>Viridiplantae</taxon>
        <taxon>Streptophyta</taxon>
        <taxon>Embryophyta</taxon>
        <taxon>Tracheophyta</taxon>
        <taxon>Spermatophyta</taxon>
        <taxon>Magnoliopsida</taxon>
        <taxon>Liliopsida</taxon>
        <taxon>Poales</taxon>
        <taxon>Poaceae</taxon>
        <taxon>BOP clade</taxon>
        <taxon>Pooideae</taxon>
        <taxon>Triticodae</taxon>
        <taxon>Triticeae</taxon>
        <taxon>Triticinae</taxon>
        <taxon>Aegilops</taxon>
    </lineage>
</organism>
<reference evidence="2" key="3">
    <citation type="journal article" date="2017" name="Nature">
        <title>Genome sequence of the progenitor of the wheat D genome Aegilops tauschii.</title>
        <authorList>
            <person name="Luo M.C."/>
            <person name="Gu Y.Q."/>
            <person name="Puiu D."/>
            <person name="Wang H."/>
            <person name="Twardziok S.O."/>
            <person name="Deal K.R."/>
            <person name="Huo N."/>
            <person name="Zhu T."/>
            <person name="Wang L."/>
            <person name="Wang Y."/>
            <person name="McGuire P.E."/>
            <person name="Liu S."/>
            <person name="Long H."/>
            <person name="Ramasamy R.K."/>
            <person name="Rodriguez J.C."/>
            <person name="Van S.L."/>
            <person name="Yuan L."/>
            <person name="Wang Z."/>
            <person name="Xia Z."/>
            <person name="Xiao L."/>
            <person name="Anderson O.D."/>
            <person name="Ouyang S."/>
            <person name="Liang Y."/>
            <person name="Zimin A.V."/>
            <person name="Pertea G."/>
            <person name="Qi P."/>
            <person name="Bennetzen J.L."/>
            <person name="Dai X."/>
            <person name="Dawson M.W."/>
            <person name="Muller H.G."/>
            <person name="Kugler K."/>
            <person name="Rivarola-Duarte L."/>
            <person name="Spannagl M."/>
            <person name="Mayer K.F.X."/>
            <person name="Lu F.H."/>
            <person name="Bevan M.W."/>
            <person name="Leroy P."/>
            <person name="Li P."/>
            <person name="You F.M."/>
            <person name="Sun Q."/>
            <person name="Liu Z."/>
            <person name="Lyons E."/>
            <person name="Wicker T."/>
            <person name="Salzberg S.L."/>
            <person name="Devos K.M."/>
            <person name="Dvorak J."/>
        </authorList>
    </citation>
    <scope>NUCLEOTIDE SEQUENCE [LARGE SCALE GENOMIC DNA]</scope>
    <source>
        <strain evidence="2">cv. AL8/78</strain>
    </source>
</reference>
<feature type="region of interest" description="Disordered" evidence="1">
    <location>
        <begin position="1"/>
        <end position="51"/>
    </location>
</feature>
<reference evidence="3" key="2">
    <citation type="journal article" date="2017" name="Nat. Plants">
        <title>The Aegilops tauschii genome reveals multiple impacts of transposons.</title>
        <authorList>
            <person name="Zhao G."/>
            <person name="Zou C."/>
            <person name="Li K."/>
            <person name="Wang K."/>
            <person name="Li T."/>
            <person name="Gao L."/>
            <person name="Zhang X."/>
            <person name="Wang H."/>
            <person name="Yang Z."/>
            <person name="Liu X."/>
            <person name="Jiang W."/>
            <person name="Mao L."/>
            <person name="Kong X."/>
            <person name="Jiao Y."/>
            <person name="Jia J."/>
        </authorList>
    </citation>
    <scope>NUCLEOTIDE SEQUENCE [LARGE SCALE GENOMIC DNA]</scope>
    <source>
        <strain evidence="3">cv. AL8/78</strain>
    </source>
</reference>
<reference evidence="3" key="1">
    <citation type="journal article" date="2014" name="Science">
        <title>Ancient hybridizations among the ancestral genomes of bread wheat.</title>
        <authorList>
            <consortium name="International Wheat Genome Sequencing Consortium,"/>
            <person name="Marcussen T."/>
            <person name="Sandve S.R."/>
            <person name="Heier L."/>
            <person name="Spannagl M."/>
            <person name="Pfeifer M."/>
            <person name="Jakobsen K.S."/>
            <person name="Wulff B.B."/>
            <person name="Steuernagel B."/>
            <person name="Mayer K.F."/>
            <person name="Olsen O.A."/>
        </authorList>
    </citation>
    <scope>NUCLEOTIDE SEQUENCE [LARGE SCALE GENOMIC DNA]</scope>
    <source>
        <strain evidence="3">cv. AL8/78</strain>
    </source>
</reference>
<dbReference type="Gramene" id="AET1Gv20206300.2">
    <property type="protein sequence ID" value="AET1Gv20206300.2"/>
    <property type="gene ID" value="AET1Gv20206300"/>
</dbReference>
<reference evidence="2" key="4">
    <citation type="submission" date="2019-03" db="UniProtKB">
        <authorList>
            <consortium name="EnsemblPlants"/>
        </authorList>
    </citation>
    <scope>IDENTIFICATION</scope>
</reference>
<sequence length="537" mass="60823">RPQWRRRRQLRPASRSPTSECDAPDRFAMEDRGGEIPAKRPPKPSDGGEDRLSAVPDELLIDILLKIRDASAAARTSVLSRRWRRVWTLLPELHFLPHNDPHRIRLALTAHEAPALGFLNVAVIDATPESMVVWLQIAARRLSGHLRLINTEENTSLDEAGERGAFELPCFEDAMSISLELGHLGLAVPSSGVFARLTNLFLNRVRLHGPSMLGDAVSWPQCPSLRRLIVHNADGVRNFAIHSDSLLQMDLRNLRSDNALGLGNFTIRSDSLLRMTLTSLHGLEQLTVMASALQFLSVSSCIYYSLRNDQPVANISAPQLTSLQWKDDYHPSYTQLKMENLERLSAHPFYVYGQESQKTFNSNCTRLLRRFEVIWILKLMLLYLPEITNHEYLMEDIKKIPNTALMVLEIVASGHSFGASSFHVLSTCRKLLLKLLDVPGHLVAQTGCPSDCVCDQPPNWKTEELTLYCLREVEIQNLRGTEHETALMKRLFRWATVLEKMTVTFHCSVADSKAKEFCQMLRSFCRPEISIKGQRFA</sequence>
<feature type="compositionally biased region" description="Basic residues" evidence="1">
    <location>
        <begin position="1"/>
        <end position="10"/>
    </location>
</feature>
<dbReference type="InterPro" id="IPR036047">
    <property type="entry name" value="F-box-like_dom_sf"/>
</dbReference>
<reference evidence="2" key="5">
    <citation type="journal article" date="2021" name="G3 (Bethesda)">
        <title>Aegilops tauschii genome assembly Aet v5.0 features greater sequence contiguity and improved annotation.</title>
        <authorList>
            <person name="Wang L."/>
            <person name="Zhu T."/>
            <person name="Rodriguez J.C."/>
            <person name="Deal K.R."/>
            <person name="Dubcovsky J."/>
            <person name="McGuire P.E."/>
            <person name="Lux T."/>
            <person name="Spannagl M."/>
            <person name="Mayer K.F.X."/>
            <person name="Baldrich P."/>
            <person name="Meyers B.C."/>
            <person name="Huo N."/>
            <person name="Gu Y.Q."/>
            <person name="Zhou H."/>
            <person name="Devos K.M."/>
            <person name="Bennetzen J.L."/>
            <person name="Unver T."/>
            <person name="Budak H."/>
            <person name="Gulick P.J."/>
            <person name="Galiba G."/>
            <person name="Kalapos B."/>
            <person name="Nelson D.R."/>
            <person name="Li P."/>
            <person name="You F.M."/>
            <person name="Luo M.C."/>
            <person name="Dvorak J."/>
        </authorList>
    </citation>
    <scope>NUCLEOTIDE SEQUENCE [LARGE SCALE GENOMIC DNA]</scope>
    <source>
        <strain evidence="2">cv. AL8/78</strain>
    </source>
</reference>